<dbReference type="GO" id="GO:0005829">
    <property type="term" value="C:cytosol"/>
    <property type="evidence" value="ECO:0007669"/>
    <property type="project" value="TreeGrafter"/>
</dbReference>
<feature type="domain" description="Glutamine amidotransferase type-2" evidence="10">
    <location>
        <begin position="2"/>
        <end position="217"/>
    </location>
</feature>
<accession>A0A3B0VMG0</accession>
<feature type="domain" description="SIS" evidence="11">
    <location>
        <begin position="285"/>
        <end position="426"/>
    </location>
</feature>
<evidence type="ECO:0000256" key="8">
    <source>
        <dbReference type="ARBA" id="ARBA00022737"/>
    </source>
</evidence>
<reference evidence="12" key="1">
    <citation type="submission" date="2018-06" db="EMBL/GenBank/DDBJ databases">
        <authorList>
            <person name="Zhirakovskaya E."/>
        </authorList>
    </citation>
    <scope>NUCLEOTIDE SEQUENCE</scope>
</reference>
<gene>
    <name evidence="12" type="ORF">MNBD_GAMMA01-1710</name>
</gene>
<dbReference type="GO" id="GO:0006002">
    <property type="term" value="P:fructose 6-phosphate metabolic process"/>
    <property type="evidence" value="ECO:0007669"/>
    <property type="project" value="TreeGrafter"/>
</dbReference>
<keyword evidence="9" id="KW-0315">Glutamine amidotransferase</keyword>
<dbReference type="InterPro" id="IPR047084">
    <property type="entry name" value="GFAT_N"/>
</dbReference>
<dbReference type="InterPro" id="IPR035490">
    <property type="entry name" value="GlmS/FrlB_SIS"/>
</dbReference>
<dbReference type="InterPro" id="IPR001347">
    <property type="entry name" value="SIS_dom"/>
</dbReference>
<dbReference type="CDD" id="cd05008">
    <property type="entry name" value="SIS_GlmS_GlmD_1"/>
    <property type="match status" value="1"/>
</dbReference>
<feature type="domain" description="SIS" evidence="11">
    <location>
        <begin position="458"/>
        <end position="600"/>
    </location>
</feature>
<dbReference type="SUPFAM" id="SSF53697">
    <property type="entry name" value="SIS domain"/>
    <property type="match status" value="1"/>
</dbReference>
<dbReference type="InterPro" id="IPR005855">
    <property type="entry name" value="GFAT"/>
</dbReference>
<evidence type="ECO:0000256" key="5">
    <source>
        <dbReference type="ARBA" id="ARBA00022490"/>
    </source>
</evidence>
<dbReference type="Gene3D" id="3.60.20.10">
    <property type="entry name" value="Glutamine Phosphoribosylpyrophosphate, subunit 1, domain 1"/>
    <property type="match status" value="1"/>
</dbReference>
<dbReference type="HAMAP" id="MF_00164">
    <property type="entry name" value="GlmS"/>
    <property type="match status" value="1"/>
</dbReference>
<evidence type="ECO:0000256" key="4">
    <source>
        <dbReference type="ARBA" id="ARBA00016090"/>
    </source>
</evidence>
<dbReference type="EMBL" id="UOEW01000307">
    <property type="protein sequence ID" value="VAW41463.1"/>
    <property type="molecule type" value="Genomic_DNA"/>
</dbReference>
<evidence type="ECO:0000256" key="1">
    <source>
        <dbReference type="ARBA" id="ARBA00001031"/>
    </source>
</evidence>
<dbReference type="Pfam" id="PF01380">
    <property type="entry name" value="SIS"/>
    <property type="match status" value="2"/>
</dbReference>
<dbReference type="PROSITE" id="PS51278">
    <property type="entry name" value="GATASE_TYPE_2"/>
    <property type="match status" value="1"/>
</dbReference>
<dbReference type="Gene3D" id="3.40.50.10490">
    <property type="entry name" value="Glucose-6-phosphate isomerase like protein, domain 1"/>
    <property type="match status" value="2"/>
</dbReference>
<dbReference type="InterPro" id="IPR029055">
    <property type="entry name" value="Ntn_hydrolases_N"/>
</dbReference>
<proteinExistence type="inferred from homology"/>
<dbReference type="InterPro" id="IPR046348">
    <property type="entry name" value="SIS_dom_sf"/>
</dbReference>
<dbReference type="NCBIfam" id="NF001484">
    <property type="entry name" value="PRK00331.1"/>
    <property type="match status" value="1"/>
</dbReference>
<dbReference type="GO" id="GO:0097367">
    <property type="term" value="F:carbohydrate derivative binding"/>
    <property type="evidence" value="ECO:0007669"/>
    <property type="project" value="InterPro"/>
</dbReference>
<dbReference type="NCBIfam" id="TIGR01135">
    <property type="entry name" value="glmS"/>
    <property type="match status" value="1"/>
</dbReference>
<keyword evidence="6 12" id="KW-0032">Aminotransferase</keyword>
<dbReference type="GO" id="GO:0004360">
    <property type="term" value="F:glutamine-fructose-6-phosphate transaminase (isomerizing) activity"/>
    <property type="evidence" value="ECO:0007669"/>
    <property type="project" value="UniProtKB-EC"/>
</dbReference>
<keyword evidence="8" id="KW-0677">Repeat</keyword>
<dbReference type="FunFam" id="3.60.20.10:FF:000006">
    <property type="entry name" value="Glutamine--fructose-6-phosphate aminotransferase [isomerizing]"/>
    <property type="match status" value="1"/>
</dbReference>
<organism evidence="12">
    <name type="scientific">hydrothermal vent metagenome</name>
    <dbReference type="NCBI Taxonomy" id="652676"/>
    <lineage>
        <taxon>unclassified sequences</taxon>
        <taxon>metagenomes</taxon>
        <taxon>ecological metagenomes</taxon>
    </lineage>
</organism>
<dbReference type="CDD" id="cd05009">
    <property type="entry name" value="SIS_GlmS_GlmD_2"/>
    <property type="match status" value="1"/>
</dbReference>
<protein>
    <recommendedName>
        <fullName evidence="4">Glutamine--fructose-6-phosphate aminotransferase [isomerizing]</fullName>
        <ecNumber evidence="3">2.6.1.16</ecNumber>
    </recommendedName>
</protein>
<dbReference type="FunFam" id="3.40.50.10490:FF:000001">
    <property type="entry name" value="Glutamine--fructose-6-phosphate aminotransferase [isomerizing]"/>
    <property type="match status" value="1"/>
</dbReference>
<comment type="catalytic activity">
    <reaction evidence="1">
        <text>D-fructose 6-phosphate + L-glutamine = D-glucosamine 6-phosphate + L-glutamate</text>
        <dbReference type="Rhea" id="RHEA:13237"/>
        <dbReference type="ChEBI" id="CHEBI:29985"/>
        <dbReference type="ChEBI" id="CHEBI:58359"/>
        <dbReference type="ChEBI" id="CHEBI:58725"/>
        <dbReference type="ChEBI" id="CHEBI:61527"/>
        <dbReference type="EC" id="2.6.1.16"/>
    </reaction>
</comment>
<keyword evidence="7 12" id="KW-0808">Transferase</keyword>
<evidence type="ECO:0000256" key="3">
    <source>
        <dbReference type="ARBA" id="ARBA00012916"/>
    </source>
</evidence>
<evidence type="ECO:0000256" key="9">
    <source>
        <dbReference type="ARBA" id="ARBA00022962"/>
    </source>
</evidence>
<comment type="subcellular location">
    <subcellularLocation>
        <location evidence="2">Cytoplasm</location>
    </subcellularLocation>
</comment>
<evidence type="ECO:0000313" key="12">
    <source>
        <dbReference type="EMBL" id="VAW41463.1"/>
    </source>
</evidence>
<dbReference type="EC" id="2.6.1.16" evidence="3"/>
<dbReference type="PROSITE" id="PS51464">
    <property type="entry name" value="SIS"/>
    <property type="match status" value="2"/>
</dbReference>
<dbReference type="Pfam" id="PF13522">
    <property type="entry name" value="GATase_6"/>
    <property type="match status" value="1"/>
</dbReference>
<sequence>MCGIVAATANRDIVDIIVNGLKTLEYRGYDSAGIAINHNNRIEIRKQAGKLNNLIQQLESQPVTGNSGIGHTRWATHGEPTCSNAHPHDSAQNIAVVHNGIIENYLPLKNMLITQGYEFKSDTDTETLVHLIHYYQQKLDFSAACHKALRELDGAYAVAITNSAEPMKIIAARKGSPLIVGRGQDENFIASDVQALINETNQFHYLEDGDIVEITPNDCIIYNKNNEVVTRQLKTIELSAEALSKDGYAHYMLKEIHEQPTAVANTLEDRLYDGQVSQHFIDYQLEKLLQQVNQIHITACGTSYHAGLIAKYWLESIARIPTQVEIASEYRYRNPVVPVATLFLTISQSGETADSLAALRFAQEQPNYLTTLAICNVANSTLDRESDYCLMTRAGPEIGVASTKALTTQMSVLALLTLKFAEINNIDAEIRQNLVKQLRTLPGIINQALLLDDKIQQIAKKIVVRDNALFLGRGVHYPIALEGALKLKEISYIHAEGYPAGELKHGPLALVDDKMPVIAVCPNDALLEKLKSNIEEVRARGGELFVFVDHKGDHGLNEANTHLIELEASGEFTSPIVFNIPLQLLAYHVALLRETDVDQPRNLAKSVTVE</sequence>
<evidence type="ECO:0000256" key="2">
    <source>
        <dbReference type="ARBA" id="ARBA00004496"/>
    </source>
</evidence>
<keyword evidence="5" id="KW-0963">Cytoplasm</keyword>
<evidence type="ECO:0000259" key="10">
    <source>
        <dbReference type="PROSITE" id="PS51278"/>
    </source>
</evidence>
<dbReference type="GO" id="GO:0006487">
    <property type="term" value="P:protein N-linked glycosylation"/>
    <property type="evidence" value="ECO:0007669"/>
    <property type="project" value="TreeGrafter"/>
</dbReference>
<dbReference type="AlphaFoldDB" id="A0A3B0VMG0"/>
<dbReference type="GO" id="GO:0006047">
    <property type="term" value="P:UDP-N-acetylglucosamine metabolic process"/>
    <property type="evidence" value="ECO:0007669"/>
    <property type="project" value="TreeGrafter"/>
</dbReference>
<dbReference type="InterPro" id="IPR017932">
    <property type="entry name" value="GATase_2_dom"/>
</dbReference>
<dbReference type="CDD" id="cd00714">
    <property type="entry name" value="GFAT"/>
    <property type="match status" value="1"/>
</dbReference>
<dbReference type="PANTHER" id="PTHR10937">
    <property type="entry name" value="GLUCOSAMINE--FRUCTOSE-6-PHOSPHATE AMINOTRANSFERASE, ISOMERIZING"/>
    <property type="match status" value="1"/>
</dbReference>
<evidence type="ECO:0000256" key="7">
    <source>
        <dbReference type="ARBA" id="ARBA00022679"/>
    </source>
</evidence>
<evidence type="ECO:0000259" key="11">
    <source>
        <dbReference type="PROSITE" id="PS51464"/>
    </source>
</evidence>
<name>A0A3B0VMG0_9ZZZZ</name>
<evidence type="ECO:0000256" key="6">
    <source>
        <dbReference type="ARBA" id="ARBA00022576"/>
    </source>
</evidence>
<dbReference type="PANTHER" id="PTHR10937:SF0">
    <property type="entry name" value="GLUTAMINE--FRUCTOSE-6-PHOSPHATE TRANSAMINASE (ISOMERIZING)"/>
    <property type="match status" value="1"/>
</dbReference>
<dbReference type="InterPro" id="IPR035466">
    <property type="entry name" value="GlmS/AgaS_SIS"/>
</dbReference>
<dbReference type="SUPFAM" id="SSF56235">
    <property type="entry name" value="N-terminal nucleophile aminohydrolases (Ntn hydrolases)"/>
    <property type="match status" value="1"/>
</dbReference>